<dbReference type="AlphaFoldDB" id="A0AAF0ZV48"/>
<dbReference type="Pfam" id="PF03108">
    <property type="entry name" value="DBD_Tnp_Mut"/>
    <property type="match status" value="1"/>
</dbReference>
<dbReference type="PANTHER" id="PTHR31973:SF197">
    <property type="entry name" value="SWIM-TYPE DOMAIN-CONTAINING PROTEIN"/>
    <property type="match status" value="1"/>
</dbReference>
<reference evidence="3" key="1">
    <citation type="submission" date="2023-08" db="EMBL/GenBank/DDBJ databases">
        <title>A de novo genome assembly of Solanum verrucosum Schlechtendal, a Mexican diploid species geographically isolated from the other diploid A-genome species in potato relatives.</title>
        <authorList>
            <person name="Hosaka K."/>
        </authorList>
    </citation>
    <scope>NUCLEOTIDE SEQUENCE</scope>
    <source>
        <tissue evidence="3">Young leaves</tissue>
    </source>
</reference>
<protein>
    <recommendedName>
        <fullName evidence="5">Transposase MuDR plant domain-containing protein</fullName>
    </recommendedName>
</protein>
<dbReference type="EMBL" id="CP133621">
    <property type="protein sequence ID" value="WMV50495.1"/>
    <property type="molecule type" value="Genomic_DNA"/>
</dbReference>
<evidence type="ECO:0000313" key="3">
    <source>
        <dbReference type="EMBL" id="WMV50495.1"/>
    </source>
</evidence>
<sequence length="516" mass="59345">MEPFFVIFQLPSYNSLSYPMKTLDLGYTNVKGFYCENNNELVQVTSDTQLLEFVKDLVDGDEFHVYVVHEVNELEKLPTPTGLLPWSDPVDESVGINTEGTVENDSDLNGVDTELLRDVDEELRSLRAERRNKRNPNLRKKRDREKKIITKEVPIGEAGVDRGFEDIGINKKDRYVGRLGGDEKYIDSSECDSDDNTDMLDTEAVGGVDLPGRRKSKMVRYDDECIVAIFELGMIFENAKEFRNALAKYVVEKIYQLRPNEAHRVRAKCKFKEKCKWLCYGAIDRDSGNFMIKNYYHIHKCLPSNKNKMCTTKFLASRFKDEITKQPSFKIWEIQKLCREELGLQVGRTICYKGKMIILRENMGDWNMEFARLCDYVEVIKQTNPSSSVWVRMDRETIPGKNLFVYFYVCLDALKKGWKEGCRRIIGFDGCFLKGACKGELLVVVGRNGNNQMFPIAWAVVDKETKHSFFINYLKEDLQLGTGQGLTVMSNMHKGLQTAIGELLPNAEVRMCARHT</sequence>
<evidence type="ECO:0000259" key="1">
    <source>
        <dbReference type="Pfam" id="PF03108"/>
    </source>
</evidence>
<evidence type="ECO:0000259" key="2">
    <source>
        <dbReference type="Pfam" id="PF10551"/>
    </source>
</evidence>
<keyword evidence="4" id="KW-1185">Reference proteome</keyword>
<dbReference type="Pfam" id="PF10551">
    <property type="entry name" value="MULE"/>
    <property type="match status" value="1"/>
</dbReference>
<dbReference type="PANTHER" id="PTHR31973">
    <property type="entry name" value="POLYPROTEIN, PUTATIVE-RELATED"/>
    <property type="match status" value="1"/>
</dbReference>
<organism evidence="3 4">
    <name type="scientific">Solanum verrucosum</name>
    <dbReference type="NCBI Taxonomy" id="315347"/>
    <lineage>
        <taxon>Eukaryota</taxon>
        <taxon>Viridiplantae</taxon>
        <taxon>Streptophyta</taxon>
        <taxon>Embryophyta</taxon>
        <taxon>Tracheophyta</taxon>
        <taxon>Spermatophyta</taxon>
        <taxon>Magnoliopsida</taxon>
        <taxon>eudicotyledons</taxon>
        <taxon>Gunneridae</taxon>
        <taxon>Pentapetalae</taxon>
        <taxon>asterids</taxon>
        <taxon>lamiids</taxon>
        <taxon>Solanales</taxon>
        <taxon>Solanaceae</taxon>
        <taxon>Solanoideae</taxon>
        <taxon>Solaneae</taxon>
        <taxon>Solanum</taxon>
    </lineage>
</organism>
<proteinExistence type="predicted"/>
<accession>A0AAF0ZV48</accession>
<feature type="domain" description="MULE transposase" evidence="2">
    <location>
        <begin position="426"/>
        <end position="515"/>
    </location>
</feature>
<feature type="domain" description="Transposase MuDR plant" evidence="1">
    <location>
        <begin position="231"/>
        <end position="292"/>
    </location>
</feature>
<dbReference type="Proteomes" id="UP001234989">
    <property type="component" value="Chromosome 10"/>
</dbReference>
<evidence type="ECO:0000313" key="4">
    <source>
        <dbReference type="Proteomes" id="UP001234989"/>
    </source>
</evidence>
<dbReference type="InterPro" id="IPR004332">
    <property type="entry name" value="Transposase_MuDR"/>
</dbReference>
<name>A0AAF0ZV48_SOLVR</name>
<gene>
    <name evidence="3" type="ORF">MTR67_043880</name>
</gene>
<evidence type="ECO:0008006" key="5">
    <source>
        <dbReference type="Google" id="ProtNLM"/>
    </source>
</evidence>
<dbReference type="InterPro" id="IPR018289">
    <property type="entry name" value="MULE_transposase_dom"/>
</dbReference>